<keyword evidence="3" id="KW-1185">Reference proteome</keyword>
<proteinExistence type="predicted"/>
<reference evidence="2 3" key="1">
    <citation type="submission" date="2019-07" db="EMBL/GenBank/DDBJ databases">
        <title>The draft genome sequence of Aquimarina algiphila M91.</title>
        <authorList>
            <person name="Meng X."/>
        </authorList>
    </citation>
    <scope>NUCLEOTIDE SEQUENCE [LARGE SCALE GENOMIC DNA]</scope>
    <source>
        <strain evidence="2 3">M91</strain>
    </source>
</reference>
<dbReference type="Proteomes" id="UP000318833">
    <property type="component" value="Unassembled WGS sequence"/>
</dbReference>
<dbReference type="OrthoDB" id="1164962at2"/>
<name>A0A554VED7_9FLAO</name>
<protein>
    <submittedName>
        <fullName evidence="2">Uncharacterized protein</fullName>
    </submittedName>
</protein>
<evidence type="ECO:0000313" key="3">
    <source>
        <dbReference type="Proteomes" id="UP000318833"/>
    </source>
</evidence>
<accession>A0A554VED7</accession>
<organism evidence="2 3">
    <name type="scientific">Aquimarina algiphila</name>
    <dbReference type="NCBI Taxonomy" id="2047982"/>
    <lineage>
        <taxon>Bacteria</taxon>
        <taxon>Pseudomonadati</taxon>
        <taxon>Bacteroidota</taxon>
        <taxon>Flavobacteriia</taxon>
        <taxon>Flavobacteriales</taxon>
        <taxon>Flavobacteriaceae</taxon>
        <taxon>Aquimarina</taxon>
    </lineage>
</organism>
<keyword evidence="1" id="KW-0472">Membrane</keyword>
<dbReference type="EMBL" id="VLNR01000061">
    <property type="protein sequence ID" value="TSE05397.1"/>
    <property type="molecule type" value="Genomic_DNA"/>
</dbReference>
<evidence type="ECO:0000313" key="2">
    <source>
        <dbReference type="EMBL" id="TSE05397.1"/>
    </source>
</evidence>
<gene>
    <name evidence="2" type="ORF">FOF46_22805</name>
</gene>
<comment type="caution">
    <text evidence="2">The sequence shown here is derived from an EMBL/GenBank/DDBJ whole genome shotgun (WGS) entry which is preliminary data.</text>
</comment>
<feature type="transmembrane region" description="Helical" evidence="1">
    <location>
        <begin position="12"/>
        <end position="29"/>
    </location>
</feature>
<keyword evidence="1" id="KW-1133">Transmembrane helix</keyword>
<keyword evidence="1" id="KW-0812">Transmembrane</keyword>
<dbReference type="RefSeq" id="WP_143918046.1">
    <property type="nucleotide sequence ID" value="NZ_CANMIK010000036.1"/>
</dbReference>
<dbReference type="AlphaFoldDB" id="A0A554VED7"/>
<sequence>MKKFKKLVRRSALILLIIMASLLPIPIFFTKKEGKFNDEHTIELVEQKQEDTMIKTKKLGEELNS</sequence>
<evidence type="ECO:0000256" key="1">
    <source>
        <dbReference type="SAM" id="Phobius"/>
    </source>
</evidence>